<accession>G0N3B1</accession>
<protein>
    <submittedName>
        <fullName evidence="1">Uncharacterized protein</fullName>
    </submittedName>
</protein>
<dbReference type="HOGENOM" id="CLU_2374629_0_0_1"/>
<proteinExistence type="predicted"/>
<organism evidence="2">
    <name type="scientific">Caenorhabditis brenneri</name>
    <name type="common">Nematode worm</name>
    <dbReference type="NCBI Taxonomy" id="135651"/>
    <lineage>
        <taxon>Eukaryota</taxon>
        <taxon>Metazoa</taxon>
        <taxon>Ecdysozoa</taxon>
        <taxon>Nematoda</taxon>
        <taxon>Chromadorea</taxon>
        <taxon>Rhabditida</taxon>
        <taxon>Rhabditina</taxon>
        <taxon>Rhabditomorpha</taxon>
        <taxon>Rhabditoidea</taxon>
        <taxon>Rhabditidae</taxon>
        <taxon>Peloderinae</taxon>
        <taxon>Caenorhabditis</taxon>
    </lineage>
</organism>
<dbReference type="AlphaFoldDB" id="G0N3B1"/>
<dbReference type="Proteomes" id="UP000008068">
    <property type="component" value="Unassembled WGS sequence"/>
</dbReference>
<name>G0N3B1_CAEBE</name>
<reference evidence="2" key="1">
    <citation type="submission" date="2011-07" db="EMBL/GenBank/DDBJ databases">
        <authorList>
            <consortium name="Caenorhabditis brenneri Sequencing and Analysis Consortium"/>
            <person name="Wilson R.K."/>
        </authorList>
    </citation>
    <scope>NUCLEOTIDE SEQUENCE [LARGE SCALE GENOMIC DNA]</scope>
    <source>
        <strain evidence="2">PB2801</strain>
    </source>
</reference>
<evidence type="ECO:0000313" key="1">
    <source>
        <dbReference type="EMBL" id="EGT51395.1"/>
    </source>
</evidence>
<dbReference type="InParanoid" id="G0N3B1"/>
<gene>
    <name evidence="1" type="ORF">CAEBREN_02224</name>
</gene>
<evidence type="ECO:0000313" key="2">
    <source>
        <dbReference type="Proteomes" id="UP000008068"/>
    </source>
</evidence>
<dbReference type="OrthoDB" id="5852160at2759"/>
<keyword evidence="2" id="KW-1185">Reference proteome</keyword>
<sequence length="95" mass="11011">MDQENGLSLNLAFHDSAKFDLYVAERDICTEIDADIFRIVGENERHKVGMGINFSTGIKIQKDALKLHIFGFGAEYDEQGFGLRIPLIDWKYKWW</sequence>
<dbReference type="EMBL" id="GL379833">
    <property type="protein sequence ID" value="EGT51395.1"/>
    <property type="molecule type" value="Genomic_DNA"/>
</dbReference>